<comment type="subcellular location">
    <subcellularLocation>
        <location evidence="1">Cell inner membrane</location>
        <topology evidence="1">Multi-pass membrane protein</topology>
    </subcellularLocation>
    <subcellularLocation>
        <location evidence="9">Cell membrane</location>
        <topology evidence="9">Multi-pass membrane protein</topology>
    </subcellularLocation>
</comment>
<comment type="caution">
    <text evidence="11">The sequence shown here is derived from an EMBL/GenBank/DDBJ whole genome shotgun (WGS) entry which is preliminary data.</text>
</comment>
<evidence type="ECO:0000313" key="12">
    <source>
        <dbReference type="Proteomes" id="UP000016842"/>
    </source>
</evidence>
<dbReference type="EMBL" id="ASXJ01000223">
    <property type="protein sequence ID" value="ERM00901.1"/>
    <property type="molecule type" value="Genomic_DNA"/>
</dbReference>
<evidence type="ECO:0000256" key="2">
    <source>
        <dbReference type="ARBA" id="ARBA00010072"/>
    </source>
</evidence>
<organism evidence="11 12">
    <name type="scientific">Brucella intermedia 229E</name>
    <dbReference type="NCBI Taxonomy" id="1337887"/>
    <lineage>
        <taxon>Bacteria</taxon>
        <taxon>Pseudomonadati</taxon>
        <taxon>Pseudomonadota</taxon>
        <taxon>Alphaproteobacteria</taxon>
        <taxon>Hyphomicrobiales</taxon>
        <taxon>Brucellaceae</taxon>
        <taxon>Brucella/Ochrobactrum group</taxon>
        <taxon>Brucella</taxon>
    </lineage>
</organism>
<dbReference type="Pfam" id="PF00528">
    <property type="entry name" value="BPD_transp_1"/>
    <property type="match status" value="1"/>
</dbReference>
<keyword evidence="3 9" id="KW-0813">Transport</keyword>
<dbReference type="AlphaFoldDB" id="U4VDN5"/>
<protein>
    <submittedName>
        <fullName evidence="11">ABC transporter permease</fullName>
    </submittedName>
</protein>
<dbReference type="InterPro" id="IPR000515">
    <property type="entry name" value="MetI-like"/>
</dbReference>
<evidence type="ECO:0000256" key="1">
    <source>
        <dbReference type="ARBA" id="ARBA00004429"/>
    </source>
</evidence>
<dbReference type="InterPro" id="IPR035906">
    <property type="entry name" value="MetI-like_sf"/>
</dbReference>
<dbReference type="SUPFAM" id="SSF161098">
    <property type="entry name" value="MetI-like"/>
    <property type="match status" value="1"/>
</dbReference>
<reference evidence="11 12" key="1">
    <citation type="journal article" date="2014" name="FEMS Microbiol. Lett.">
        <title>Genome sequencing analysis reveals virulence-related gene content of Ochrobactrum intermedium strain 229E, a urease-positive strain isolated from the human gastric niche.</title>
        <authorList>
            <person name="Kulkarni G.J."/>
            <person name="Shetty S."/>
            <person name="Dharne M.S."/>
            <person name="Shouche Y.S."/>
        </authorList>
    </citation>
    <scope>NUCLEOTIDE SEQUENCE [LARGE SCALE GENOMIC DNA]</scope>
    <source>
        <strain evidence="11 12">229E</strain>
    </source>
</reference>
<dbReference type="GO" id="GO:0043190">
    <property type="term" value="C:ATP-binding cassette (ABC) transporter complex"/>
    <property type="evidence" value="ECO:0007669"/>
    <property type="project" value="InterPro"/>
</dbReference>
<evidence type="ECO:0000256" key="4">
    <source>
        <dbReference type="ARBA" id="ARBA00022475"/>
    </source>
</evidence>
<evidence type="ECO:0000313" key="11">
    <source>
        <dbReference type="EMBL" id="ERM00901.1"/>
    </source>
</evidence>
<feature type="domain" description="ABC transmembrane type-1" evidence="10">
    <location>
        <begin position="22"/>
        <end position="184"/>
    </location>
</feature>
<name>U4VDN5_9HYPH</name>
<evidence type="ECO:0000256" key="7">
    <source>
        <dbReference type="ARBA" id="ARBA00022989"/>
    </source>
</evidence>
<evidence type="ECO:0000256" key="8">
    <source>
        <dbReference type="ARBA" id="ARBA00023136"/>
    </source>
</evidence>
<keyword evidence="6 9" id="KW-0812">Transmembrane</keyword>
<dbReference type="PROSITE" id="PS50928">
    <property type="entry name" value="ABC_TM1"/>
    <property type="match status" value="1"/>
</dbReference>
<evidence type="ECO:0000256" key="6">
    <source>
        <dbReference type="ARBA" id="ARBA00022692"/>
    </source>
</evidence>
<feature type="non-terminal residue" evidence="11">
    <location>
        <position position="184"/>
    </location>
</feature>
<dbReference type="Proteomes" id="UP000016842">
    <property type="component" value="Unassembled WGS sequence"/>
</dbReference>
<keyword evidence="7 9" id="KW-1133">Transmembrane helix</keyword>
<evidence type="ECO:0000256" key="9">
    <source>
        <dbReference type="RuleBase" id="RU363032"/>
    </source>
</evidence>
<keyword evidence="5" id="KW-0997">Cell inner membrane</keyword>
<gene>
    <name evidence="11" type="ORF">Q644_24350</name>
</gene>
<comment type="similarity">
    <text evidence="2">Belongs to the binding-protein-dependent transport system permease family. HisMQ subfamily.</text>
</comment>
<feature type="transmembrane region" description="Helical" evidence="9">
    <location>
        <begin position="72"/>
        <end position="92"/>
    </location>
</feature>
<feature type="transmembrane region" description="Helical" evidence="9">
    <location>
        <begin position="20"/>
        <end position="45"/>
    </location>
</feature>
<sequence>MGFLDILSFGPDGWGYVLMMGALVSVALAVLGFLLGAAIGVFAAWAKISGGRTLRTVADGYTTIIRGIPDLLVIYLFYFGGSAAVTAIGKYFGAEGFVGFPGFLAGVLAIGISCGAHHTEVFRGAYRAVFKGEIEAATACGMGRMLKFRRIIAPLALRHALPGLGNVWQVSLKESARKVRRIRS</sequence>
<proteinExistence type="inferred from homology"/>
<feature type="transmembrane region" description="Helical" evidence="9">
    <location>
        <begin position="98"/>
        <end position="117"/>
    </location>
</feature>
<dbReference type="NCBIfam" id="TIGR01726">
    <property type="entry name" value="HEQRo_perm_3TM"/>
    <property type="match status" value="1"/>
</dbReference>
<keyword evidence="8 9" id="KW-0472">Membrane</keyword>
<evidence type="ECO:0000256" key="5">
    <source>
        <dbReference type="ARBA" id="ARBA00022519"/>
    </source>
</evidence>
<evidence type="ECO:0000256" key="3">
    <source>
        <dbReference type="ARBA" id="ARBA00022448"/>
    </source>
</evidence>
<dbReference type="InterPro" id="IPR051613">
    <property type="entry name" value="ABC_transp_permease_HisMQ"/>
</dbReference>
<evidence type="ECO:0000259" key="10">
    <source>
        <dbReference type="PROSITE" id="PS50928"/>
    </source>
</evidence>
<accession>U4VDN5</accession>
<dbReference type="GO" id="GO:0022857">
    <property type="term" value="F:transmembrane transporter activity"/>
    <property type="evidence" value="ECO:0007669"/>
    <property type="project" value="InterPro"/>
</dbReference>
<dbReference type="Gene3D" id="1.10.3720.10">
    <property type="entry name" value="MetI-like"/>
    <property type="match status" value="1"/>
</dbReference>
<keyword evidence="4" id="KW-1003">Cell membrane</keyword>
<dbReference type="PANTHER" id="PTHR30133">
    <property type="entry name" value="CATIONIC AMINO ACID TRANSPORTER, MEMBRANE COMPONENT"/>
    <property type="match status" value="1"/>
</dbReference>
<dbReference type="CDD" id="cd06261">
    <property type="entry name" value="TM_PBP2"/>
    <property type="match status" value="1"/>
</dbReference>
<dbReference type="InterPro" id="IPR010065">
    <property type="entry name" value="AA_ABC_transptr_permease_3TM"/>
</dbReference>